<reference evidence="4" key="1">
    <citation type="journal article" date="2018" name="Nat. Microbiol.">
        <title>Leveraging single-cell genomics to expand the fungal tree of life.</title>
        <authorList>
            <person name="Ahrendt S.R."/>
            <person name="Quandt C.A."/>
            <person name="Ciobanu D."/>
            <person name="Clum A."/>
            <person name="Salamov A."/>
            <person name="Andreopoulos B."/>
            <person name="Cheng J.F."/>
            <person name="Woyke T."/>
            <person name="Pelin A."/>
            <person name="Henrissat B."/>
            <person name="Reynolds N.K."/>
            <person name="Benny G.L."/>
            <person name="Smith M.E."/>
            <person name="James T.Y."/>
            <person name="Grigoriev I.V."/>
        </authorList>
    </citation>
    <scope>NUCLEOTIDE SEQUENCE [LARGE SCALE GENOMIC DNA]</scope>
    <source>
        <strain evidence="4">ATCC 52028</strain>
    </source>
</reference>
<dbReference type="InterPro" id="IPR018253">
    <property type="entry name" value="DnaJ_domain_CS"/>
</dbReference>
<dbReference type="PANTHER" id="PTHR44144">
    <property type="entry name" value="DNAJ HOMOLOG SUBFAMILY C MEMBER 9"/>
    <property type="match status" value="1"/>
</dbReference>
<dbReference type="InterPro" id="IPR052594">
    <property type="entry name" value="J_domain-containing_protein"/>
</dbReference>
<dbReference type="PROSITE" id="PS50076">
    <property type="entry name" value="DNAJ_2"/>
    <property type="match status" value="1"/>
</dbReference>
<sequence>MQSIDLYAEFGVARDADDAAIKRAYHKLALRYHPDKVARLESAAERDAATAKFQEVAHWYAILSDPPRRQRYDQTGVVGAVGAGALSGSDGADWSALFEALWESRVTTAAIDAFSAKYKGSAEERADLLANYALCGGDVEQILERQILADEAERGRLVGILRAAVAAAEIAPTPAFAAYRAPTAAAQKRRQRAAQREAAEADAALAELRARDPELAERLRAAQAAEAPSDHASDASDHQSDDDGGDDRAPDAPTPKRARPTKPSAPSAATKATAKPAAAKPAAAKPSAPKKSTAKSAHSKAPSAPSKEMDALAQLIQSRGRAKMSSLFDQMEAKYTAIEEDRQTRKRGRSGAAGAARHTEPSEEEFAAVQARLMRQRASPTPASTSASGSAPKSKASKASSPSPSSSKSASIPKSSKSSQSSKQTSQQ</sequence>
<dbReference type="PROSITE" id="PS00636">
    <property type="entry name" value="DNAJ_1"/>
    <property type="match status" value="1"/>
</dbReference>
<evidence type="ECO:0000256" key="1">
    <source>
        <dbReference type="SAM" id="MobiDB-lite"/>
    </source>
</evidence>
<dbReference type="GO" id="GO:0031072">
    <property type="term" value="F:heat shock protein binding"/>
    <property type="evidence" value="ECO:0007669"/>
    <property type="project" value="TreeGrafter"/>
</dbReference>
<feature type="compositionally biased region" description="Low complexity" evidence="1">
    <location>
        <begin position="261"/>
        <end position="306"/>
    </location>
</feature>
<feature type="region of interest" description="Disordered" evidence="1">
    <location>
        <begin position="337"/>
        <end position="428"/>
    </location>
</feature>
<dbReference type="Proteomes" id="UP000274922">
    <property type="component" value="Unassembled WGS sequence"/>
</dbReference>
<dbReference type="GO" id="GO:0005737">
    <property type="term" value="C:cytoplasm"/>
    <property type="evidence" value="ECO:0007669"/>
    <property type="project" value="TreeGrafter"/>
</dbReference>
<dbReference type="InterPro" id="IPR036869">
    <property type="entry name" value="J_dom_sf"/>
</dbReference>
<dbReference type="Pfam" id="PF23302">
    <property type="entry name" value="HTH_DNAJC9"/>
    <property type="match status" value="1"/>
</dbReference>
<keyword evidence="4" id="KW-1185">Reference proteome</keyword>
<protein>
    <recommendedName>
        <fullName evidence="2">J domain-containing protein</fullName>
    </recommendedName>
</protein>
<dbReference type="InterPro" id="IPR001623">
    <property type="entry name" value="DnaJ_domain"/>
</dbReference>
<dbReference type="Pfam" id="PF00226">
    <property type="entry name" value="DnaJ"/>
    <property type="match status" value="1"/>
</dbReference>
<proteinExistence type="predicted"/>
<gene>
    <name evidence="3" type="ORF">CXG81DRAFT_27743</name>
</gene>
<dbReference type="SUPFAM" id="SSF46565">
    <property type="entry name" value="Chaperone J-domain"/>
    <property type="match status" value="1"/>
</dbReference>
<dbReference type="OrthoDB" id="10250354at2759"/>
<dbReference type="AlphaFoldDB" id="A0A4P9X3C2"/>
<dbReference type="EMBL" id="ML014280">
    <property type="protein sequence ID" value="RKO99504.1"/>
    <property type="molecule type" value="Genomic_DNA"/>
</dbReference>
<feature type="compositionally biased region" description="Low complexity" evidence="1">
    <location>
        <begin position="378"/>
        <end position="428"/>
    </location>
</feature>
<dbReference type="PANTHER" id="PTHR44144:SF1">
    <property type="entry name" value="DNAJ HOMOLOG SUBFAMILY C MEMBER 9"/>
    <property type="match status" value="1"/>
</dbReference>
<feature type="region of interest" description="Disordered" evidence="1">
    <location>
        <begin position="219"/>
        <end position="319"/>
    </location>
</feature>
<dbReference type="PRINTS" id="PR00625">
    <property type="entry name" value="JDOMAIN"/>
</dbReference>
<evidence type="ECO:0000313" key="3">
    <source>
        <dbReference type="EMBL" id="RKO99504.1"/>
    </source>
</evidence>
<evidence type="ECO:0000259" key="2">
    <source>
        <dbReference type="PROSITE" id="PS50076"/>
    </source>
</evidence>
<feature type="domain" description="J" evidence="2">
    <location>
        <begin position="5"/>
        <end position="76"/>
    </location>
</feature>
<dbReference type="CDD" id="cd06257">
    <property type="entry name" value="DnaJ"/>
    <property type="match status" value="1"/>
</dbReference>
<evidence type="ECO:0000313" key="4">
    <source>
        <dbReference type="Proteomes" id="UP000274922"/>
    </source>
</evidence>
<dbReference type="SMART" id="SM00271">
    <property type="entry name" value="DnaJ"/>
    <property type="match status" value="1"/>
</dbReference>
<feature type="compositionally biased region" description="Basic and acidic residues" evidence="1">
    <location>
        <begin position="228"/>
        <end position="250"/>
    </location>
</feature>
<organism evidence="3 4">
    <name type="scientific">Caulochytrium protostelioides</name>
    <dbReference type="NCBI Taxonomy" id="1555241"/>
    <lineage>
        <taxon>Eukaryota</taxon>
        <taxon>Fungi</taxon>
        <taxon>Fungi incertae sedis</taxon>
        <taxon>Chytridiomycota</taxon>
        <taxon>Chytridiomycota incertae sedis</taxon>
        <taxon>Chytridiomycetes</taxon>
        <taxon>Caulochytriales</taxon>
        <taxon>Caulochytriaceae</taxon>
        <taxon>Caulochytrium</taxon>
    </lineage>
</organism>
<dbReference type="InterPro" id="IPR056453">
    <property type="entry name" value="HTH_DNAJC9"/>
</dbReference>
<dbReference type="GO" id="GO:0005634">
    <property type="term" value="C:nucleus"/>
    <property type="evidence" value="ECO:0007669"/>
    <property type="project" value="TreeGrafter"/>
</dbReference>
<name>A0A4P9X3C2_9FUNG</name>
<dbReference type="Gene3D" id="1.10.287.110">
    <property type="entry name" value="DnaJ domain"/>
    <property type="match status" value="1"/>
</dbReference>
<accession>A0A4P9X3C2</accession>